<gene>
    <name evidence="3" type="ordered locus">Mevan_0204</name>
</gene>
<organism evidence="3 4">
    <name type="scientific">Methanococcus vannielii (strain ATCC 35089 / DSM 1224 / JCM 13029 / OCM 148 / SB)</name>
    <dbReference type="NCBI Taxonomy" id="406327"/>
    <lineage>
        <taxon>Archaea</taxon>
        <taxon>Methanobacteriati</taxon>
        <taxon>Methanobacteriota</taxon>
        <taxon>Methanomada group</taxon>
        <taxon>Methanococci</taxon>
        <taxon>Methanococcales</taxon>
        <taxon>Methanococcaceae</taxon>
        <taxon>Methanococcus</taxon>
    </lineage>
</organism>
<dbReference type="KEGG" id="mvn:Mevan_0204"/>
<dbReference type="OrthoDB" id="25239at2157"/>
<dbReference type="InterPro" id="IPR053561">
    <property type="entry name" value="UDP-GlcNAc_3-dehydrogenase"/>
</dbReference>
<dbReference type="SUPFAM" id="SSF55347">
    <property type="entry name" value="Glyceraldehyde-3-phosphate dehydrogenase-like, C-terminal domain"/>
    <property type="match status" value="1"/>
</dbReference>
<dbReference type="Gene3D" id="3.40.50.720">
    <property type="entry name" value="NAD(P)-binding Rossmann-like Domain"/>
    <property type="match status" value="1"/>
</dbReference>
<evidence type="ECO:0000313" key="4">
    <source>
        <dbReference type="Proteomes" id="UP000001107"/>
    </source>
</evidence>
<protein>
    <submittedName>
        <fullName evidence="3">Oxidoreductase domain protein</fullName>
    </submittedName>
</protein>
<proteinExistence type="predicted"/>
<dbReference type="STRING" id="406327.Mevan_0204"/>
<keyword evidence="4" id="KW-1185">Reference proteome</keyword>
<dbReference type="InterPro" id="IPR036291">
    <property type="entry name" value="NAD(P)-bd_dom_sf"/>
</dbReference>
<dbReference type="EMBL" id="CP000742">
    <property type="protein sequence ID" value="ABR54114.1"/>
    <property type="molecule type" value="Genomic_DNA"/>
</dbReference>
<dbReference type="InterPro" id="IPR051450">
    <property type="entry name" value="Gfo/Idh/MocA_Oxidoreductases"/>
</dbReference>
<dbReference type="NCBIfam" id="NF040723">
    <property type="entry name" value="UDP-GlcNAcDh_Arch"/>
    <property type="match status" value="1"/>
</dbReference>
<feature type="domain" description="Gfo/Idh/MocA-like oxidoreductase N-terminal" evidence="1">
    <location>
        <begin position="2"/>
        <end position="122"/>
    </location>
</feature>
<reference evidence="3" key="1">
    <citation type="submission" date="2007-06" db="EMBL/GenBank/DDBJ databases">
        <title>Complete sequence of Methanococcus vannielii SB.</title>
        <authorList>
            <consortium name="US DOE Joint Genome Institute"/>
            <person name="Copeland A."/>
            <person name="Lucas S."/>
            <person name="Lapidus A."/>
            <person name="Barry K."/>
            <person name="Glavina del Rio T."/>
            <person name="Dalin E."/>
            <person name="Tice H."/>
            <person name="Pitluck S."/>
            <person name="Chain P."/>
            <person name="Malfatti S."/>
            <person name="Shin M."/>
            <person name="Vergez L."/>
            <person name="Schmutz J."/>
            <person name="Larimer F."/>
            <person name="Land M."/>
            <person name="Hauser L."/>
            <person name="Kyrpides N."/>
            <person name="Anderson I."/>
            <person name="Sieprawska-Lupa M."/>
            <person name="Whitman W.B."/>
            <person name="Richardson P."/>
        </authorList>
    </citation>
    <scope>NUCLEOTIDE SEQUENCE [LARGE SCALE GENOMIC DNA]</scope>
    <source>
        <strain evidence="3">SB</strain>
    </source>
</reference>
<dbReference type="AlphaFoldDB" id="A6UNP2"/>
<dbReference type="eggNOG" id="arCOG01622">
    <property type="taxonomic scope" value="Archaea"/>
</dbReference>
<evidence type="ECO:0000259" key="1">
    <source>
        <dbReference type="Pfam" id="PF01408"/>
    </source>
</evidence>
<dbReference type="Pfam" id="PF01408">
    <property type="entry name" value="GFO_IDH_MocA"/>
    <property type="match status" value="1"/>
</dbReference>
<dbReference type="RefSeq" id="WP_011972018.1">
    <property type="nucleotide sequence ID" value="NC_009634.1"/>
</dbReference>
<dbReference type="PANTHER" id="PTHR43377:SF1">
    <property type="entry name" value="BILIVERDIN REDUCTASE A"/>
    <property type="match status" value="1"/>
</dbReference>
<dbReference type="Proteomes" id="UP000001107">
    <property type="component" value="Chromosome"/>
</dbReference>
<evidence type="ECO:0000313" key="3">
    <source>
        <dbReference type="EMBL" id="ABR54114.1"/>
    </source>
</evidence>
<dbReference type="InterPro" id="IPR000683">
    <property type="entry name" value="Gfo/Idh/MocA-like_OxRdtase_N"/>
</dbReference>
<dbReference type="GO" id="GO:0000166">
    <property type="term" value="F:nucleotide binding"/>
    <property type="evidence" value="ECO:0007669"/>
    <property type="project" value="InterPro"/>
</dbReference>
<accession>A6UNP2</accession>
<dbReference type="InterPro" id="IPR055170">
    <property type="entry name" value="GFO_IDH_MocA-like_dom"/>
</dbReference>
<dbReference type="Pfam" id="PF22725">
    <property type="entry name" value="GFO_IDH_MocA_C3"/>
    <property type="match status" value="1"/>
</dbReference>
<dbReference type="PANTHER" id="PTHR43377">
    <property type="entry name" value="BILIVERDIN REDUCTASE A"/>
    <property type="match status" value="1"/>
</dbReference>
<dbReference type="HOGENOM" id="CLU_023194_10_0_2"/>
<name>A6UNP2_METVS</name>
<dbReference type="Gene3D" id="3.30.360.10">
    <property type="entry name" value="Dihydrodipicolinate Reductase, domain 2"/>
    <property type="match status" value="1"/>
</dbReference>
<evidence type="ECO:0000259" key="2">
    <source>
        <dbReference type="Pfam" id="PF22725"/>
    </source>
</evidence>
<sequence length="311" mass="34840">MLKVGIIGIGAMGYNHARIYHELQKLGKLKLIGISDKNKELLEKVSNEFDTLGFLDYKELLNQDLDVVSIVVPTFLHKEIALEFIRKGIHVLIEKPISDTIENAEELIKEAEKNNVILSVGHVERFNPAVLKLKEFIDEGILGKIVTMTAKRVGPMTPRILDTGVILDLAVHDIDVMAYLAGSRVKEVYAKAKNVNHPNKKSEDYALIIASFENNIDGIIETNRLTPHKTRSLSVIGTKGIAYLDYINQCLTIYDEQWVKNAKIEKGEPLKNEIIHFIDCVENNKKPLVSGLDGIHALKVALDALKNSKEE</sequence>
<dbReference type="GeneID" id="5325036"/>
<dbReference type="SUPFAM" id="SSF51735">
    <property type="entry name" value="NAD(P)-binding Rossmann-fold domains"/>
    <property type="match status" value="1"/>
</dbReference>
<feature type="domain" description="GFO/IDH/MocA-like oxidoreductase" evidence="2">
    <location>
        <begin position="131"/>
        <end position="241"/>
    </location>
</feature>